<gene>
    <name evidence="2" type="ORF">T310_2241</name>
</gene>
<dbReference type="Proteomes" id="UP000053958">
    <property type="component" value="Unassembled WGS sequence"/>
</dbReference>
<evidence type="ECO:0000256" key="1">
    <source>
        <dbReference type="SAM" id="MobiDB-lite"/>
    </source>
</evidence>
<accession>A0A0F4YZW4</accession>
<protein>
    <submittedName>
        <fullName evidence="2">Uncharacterized protein</fullName>
    </submittedName>
</protein>
<evidence type="ECO:0000313" key="3">
    <source>
        <dbReference type="Proteomes" id="UP000053958"/>
    </source>
</evidence>
<dbReference type="EMBL" id="LASV01000087">
    <property type="protein sequence ID" value="KKA23789.1"/>
    <property type="molecule type" value="Genomic_DNA"/>
</dbReference>
<feature type="compositionally biased region" description="Low complexity" evidence="1">
    <location>
        <begin position="44"/>
        <end position="65"/>
    </location>
</feature>
<sequence length="302" mass="33912">MAQEELSAFTPTQKSVIQQMIQEAVQSALDARGAQDPQNATLPQLLSTSARRSRSSSPLRLSQLQERSEQCKSSVPEIEPWNGEELGYFHPDLADEDDAAVGVVNNQVRYRDVHVFVDRVREVAAVRGENTVKHQLWVCLRGLALTWYSVELSEHQRRSLRLASLEDGWISALIEQFQLTKEEAANRLKCASYSMADVGAGVSVRSFAQRIFRYATAMGKDSIMEQLMLVWTKLDPELRAHIPEPTPTLTTSEFLDQLSSKECIWSRIARYMPAVSATQADHLPKALSPNFDPIPKLKGCQD</sequence>
<dbReference type="OrthoDB" id="4336528at2759"/>
<dbReference type="RefSeq" id="XP_013330401.1">
    <property type="nucleotide sequence ID" value="XM_013474947.1"/>
</dbReference>
<dbReference type="GeneID" id="25314592"/>
<reference evidence="2 3" key="1">
    <citation type="submission" date="2015-04" db="EMBL/GenBank/DDBJ databases">
        <authorList>
            <person name="Heijne W.H."/>
            <person name="Fedorova N.D."/>
            <person name="Nierman W.C."/>
            <person name="Vollebregt A.W."/>
            <person name="Zhao Z."/>
            <person name="Wu L."/>
            <person name="Kumar M."/>
            <person name="Stam H."/>
            <person name="van den Berg M.A."/>
            <person name="Pel H.J."/>
        </authorList>
    </citation>
    <scope>NUCLEOTIDE SEQUENCE [LARGE SCALE GENOMIC DNA]</scope>
    <source>
        <strain evidence="2 3">CBS 393.64</strain>
    </source>
</reference>
<name>A0A0F4YZW4_RASE3</name>
<comment type="caution">
    <text evidence="2">The sequence shown here is derived from an EMBL/GenBank/DDBJ whole genome shotgun (WGS) entry which is preliminary data.</text>
</comment>
<keyword evidence="3" id="KW-1185">Reference proteome</keyword>
<feature type="region of interest" description="Disordered" evidence="1">
    <location>
        <begin position="28"/>
        <end position="66"/>
    </location>
</feature>
<dbReference type="AlphaFoldDB" id="A0A0F4YZW4"/>
<organism evidence="2 3">
    <name type="scientific">Rasamsonia emersonii (strain ATCC 16479 / CBS 393.64 / IMI 116815)</name>
    <dbReference type="NCBI Taxonomy" id="1408163"/>
    <lineage>
        <taxon>Eukaryota</taxon>
        <taxon>Fungi</taxon>
        <taxon>Dikarya</taxon>
        <taxon>Ascomycota</taxon>
        <taxon>Pezizomycotina</taxon>
        <taxon>Eurotiomycetes</taxon>
        <taxon>Eurotiomycetidae</taxon>
        <taxon>Eurotiales</taxon>
        <taxon>Trichocomaceae</taxon>
        <taxon>Rasamsonia</taxon>
    </lineage>
</organism>
<proteinExistence type="predicted"/>
<evidence type="ECO:0000313" key="2">
    <source>
        <dbReference type="EMBL" id="KKA23789.1"/>
    </source>
</evidence>